<comment type="caution">
    <text evidence="1">The sequence shown here is derived from an EMBL/GenBank/DDBJ whole genome shotgun (WGS) entry which is preliminary data.</text>
</comment>
<reference evidence="1 2" key="1">
    <citation type="submission" date="2021-04" db="EMBL/GenBank/DDBJ databases">
        <title>Whole genome sequence analysis of a thiophenic sulfur metabolizing bacteria.</title>
        <authorList>
            <person name="Akhtar N."/>
            <person name="Akram J."/>
            <person name="Aslam A."/>
        </authorList>
    </citation>
    <scope>NUCLEOTIDE SEQUENCE [LARGE SCALE GENOMIC DNA]</scope>
    <source>
        <strain evidence="1 2">3OW</strain>
    </source>
</reference>
<keyword evidence="2" id="KW-1185">Reference proteome</keyword>
<dbReference type="Proteomes" id="UP000676853">
    <property type="component" value="Unassembled WGS sequence"/>
</dbReference>
<dbReference type="EMBL" id="JAGXOE010000017">
    <property type="protein sequence ID" value="MBS4101495.1"/>
    <property type="molecule type" value="Genomic_DNA"/>
</dbReference>
<organism evidence="1 2">
    <name type="scientific">Tsukamurella paurometabola</name>
    <name type="common">Corynebacterium paurometabolum</name>
    <dbReference type="NCBI Taxonomy" id="2061"/>
    <lineage>
        <taxon>Bacteria</taxon>
        <taxon>Bacillati</taxon>
        <taxon>Actinomycetota</taxon>
        <taxon>Actinomycetes</taxon>
        <taxon>Mycobacteriales</taxon>
        <taxon>Tsukamurellaceae</taxon>
        <taxon>Tsukamurella</taxon>
    </lineage>
</organism>
<proteinExistence type="predicted"/>
<protein>
    <submittedName>
        <fullName evidence="1">Uncharacterized protein</fullName>
    </submittedName>
</protein>
<gene>
    <name evidence="1" type="ORF">KFZ73_09585</name>
</gene>
<evidence type="ECO:0000313" key="1">
    <source>
        <dbReference type="EMBL" id="MBS4101495.1"/>
    </source>
</evidence>
<accession>A0ABS5NB32</accession>
<evidence type="ECO:0000313" key="2">
    <source>
        <dbReference type="Proteomes" id="UP000676853"/>
    </source>
</evidence>
<sequence length="55" mass="6030">MSVDRHRPASLVAFVVFDGLPVCMPRAGEEIAALNDTVVITHVQSCHVKLNREIS</sequence>
<name>A0ABS5NB32_TSUPA</name>